<reference evidence="2 3" key="1">
    <citation type="submission" date="2022-09" db="EMBL/GenBank/DDBJ databases">
        <title>Draft genome of isolate Be4.</title>
        <authorList>
            <person name="Sanchez-Castro I."/>
            <person name="Martinez-Rodriguez P."/>
            <person name="Descostes M."/>
            <person name="Merroun M."/>
        </authorList>
    </citation>
    <scope>NUCLEOTIDE SEQUENCE [LARGE SCALE GENOMIC DNA]</scope>
    <source>
        <strain evidence="2 3">Be4</strain>
    </source>
</reference>
<proteinExistence type="predicted"/>
<gene>
    <name evidence="2" type="ORF">N0K08_13785</name>
</gene>
<name>A0ABT2PR89_9BURK</name>
<dbReference type="SUPFAM" id="SSF53474">
    <property type="entry name" value="alpha/beta-Hydrolases"/>
    <property type="match status" value="1"/>
</dbReference>
<sequence length="337" mass="36199">MNQPTLNYVLCPGAAAAPQGAGATASPLQALPEAGAHRMAYWEWNATGNPHHPHALICVHGLSRQSRDFDVLAQALSRHMRVICPDVVGRGHSDWLANPMEYGLPRYASDMLALVAQLHAASPLTTLDWVGTSMGGLIGMMLAGQEKQALPVPIRRLVLNDVGPSIQWQALQRIGEYLGQPLVFASLQQAADALRLISTGFGPHTDQQWLDLTAPMLKPRLEGGLELHYDPRIATPFRAMTPEMAQAGEAWMWAVYDRIQAQTLLIRGAQSDLLTPETALAMAERGPRARCVTLPGIGHAPTLVAADQVALVKEFLLSASTAVRATAEAALVDGACP</sequence>
<evidence type="ECO:0000313" key="3">
    <source>
        <dbReference type="Proteomes" id="UP001525968"/>
    </source>
</evidence>
<dbReference type="EMBL" id="JAODYH010000006">
    <property type="protein sequence ID" value="MCT9811717.1"/>
    <property type="molecule type" value="Genomic_DNA"/>
</dbReference>
<protein>
    <submittedName>
        <fullName evidence="2">Alpha/beta hydrolase</fullName>
    </submittedName>
</protein>
<dbReference type="InterPro" id="IPR050266">
    <property type="entry name" value="AB_hydrolase_sf"/>
</dbReference>
<dbReference type="RefSeq" id="WP_261500967.1">
    <property type="nucleotide sequence ID" value="NZ_JAODYH010000006.1"/>
</dbReference>
<dbReference type="Proteomes" id="UP001525968">
    <property type="component" value="Unassembled WGS sequence"/>
</dbReference>
<feature type="domain" description="AB hydrolase-1" evidence="1">
    <location>
        <begin position="55"/>
        <end position="301"/>
    </location>
</feature>
<dbReference type="InterPro" id="IPR029058">
    <property type="entry name" value="AB_hydrolase_fold"/>
</dbReference>
<evidence type="ECO:0000313" key="2">
    <source>
        <dbReference type="EMBL" id="MCT9811717.1"/>
    </source>
</evidence>
<organism evidence="2 3">
    <name type="scientific">Acidovorax bellezanensis</name>
    <dbReference type="NCBI Taxonomy" id="2976702"/>
    <lineage>
        <taxon>Bacteria</taxon>
        <taxon>Pseudomonadati</taxon>
        <taxon>Pseudomonadota</taxon>
        <taxon>Betaproteobacteria</taxon>
        <taxon>Burkholderiales</taxon>
        <taxon>Comamonadaceae</taxon>
        <taxon>Acidovorax</taxon>
    </lineage>
</organism>
<dbReference type="PANTHER" id="PTHR43798:SF33">
    <property type="entry name" value="HYDROLASE, PUTATIVE (AFU_ORTHOLOGUE AFUA_2G14860)-RELATED"/>
    <property type="match status" value="1"/>
</dbReference>
<dbReference type="Gene3D" id="3.40.50.1820">
    <property type="entry name" value="alpha/beta hydrolase"/>
    <property type="match status" value="1"/>
</dbReference>
<dbReference type="GO" id="GO:0016787">
    <property type="term" value="F:hydrolase activity"/>
    <property type="evidence" value="ECO:0007669"/>
    <property type="project" value="UniProtKB-KW"/>
</dbReference>
<keyword evidence="3" id="KW-1185">Reference proteome</keyword>
<dbReference type="Pfam" id="PF00561">
    <property type="entry name" value="Abhydrolase_1"/>
    <property type="match status" value="1"/>
</dbReference>
<dbReference type="InterPro" id="IPR000073">
    <property type="entry name" value="AB_hydrolase_1"/>
</dbReference>
<comment type="caution">
    <text evidence="2">The sequence shown here is derived from an EMBL/GenBank/DDBJ whole genome shotgun (WGS) entry which is preliminary data.</text>
</comment>
<evidence type="ECO:0000259" key="1">
    <source>
        <dbReference type="Pfam" id="PF00561"/>
    </source>
</evidence>
<accession>A0ABT2PR89</accession>
<keyword evidence="2" id="KW-0378">Hydrolase</keyword>
<dbReference type="PANTHER" id="PTHR43798">
    <property type="entry name" value="MONOACYLGLYCEROL LIPASE"/>
    <property type="match status" value="1"/>
</dbReference>